<keyword evidence="5 7" id="KW-1133">Transmembrane helix</keyword>
<comment type="subcellular location">
    <subcellularLocation>
        <location evidence="1 7">Cell membrane</location>
        <topology evidence="1 7">Multi-pass membrane protein</topology>
    </subcellularLocation>
</comment>
<sequence>MFVTMEGQGKAIIDGIEGNYERDHELATIKPTTTAGASFELVLRLLAFVLTIAAAIVIGLDKQSKVVPIKLVDSLPPLNIAVYAKWHYLSAFV</sequence>
<evidence type="ECO:0000256" key="1">
    <source>
        <dbReference type="ARBA" id="ARBA00004651"/>
    </source>
</evidence>
<reference evidence="9 10" key="1">
    <citation type="journal article" date="2018" name="Front. Plant Sci.">
        <title>Red Clover (Trifolium pratense) and Zigzag Clover (T. medium) - A Picture of Genomic Similarities and Differences.</title>
        <authorList>
            <person name="Dluhosova J."/>
            <person name="Istvanek J."/>
            <person name="Nedelnik J."/>
            <person name="Repkova J."/>
        </authorList>
    </citation>
    <scope>NUCLEOTIDE SEQUENCE [LARGE SCALE GENOMIC DNA]</scope>
    <source>
        <strain evidence="10">cv. 10/8</strain>
        <tissue evidence="9">Leaf</tissue>
    </source>
</reference>
<protein>
    <recommendedName>
        <fullName evidence="7">CASP-like protein</fullName>
    </recommendedName>
</protein>
<keyword evidence="6 7" id="KW-0472">Membrane</keyword>
<dbReference type="Pfam" id="PF04535">
    <property type="entry name" value="CASP_dom"/>
    <property type="match status" value="1"/>
</dbReference>
<proteinExistence type="inferred from homology"/>
<dbReference type="Proteomes" id="UP000265520">
    <property type="component" value="Unassembled WGS sequence"/>
</dbReference>
<evidence type="ECO:0000256" key="7">
    <source>
        <dbReference type="RuleBase" id="RU361233"/>
    </source>
</evidence>
<comment type="subunit">
    <text evidence="7">Homodimer and heterodimers.</text>
</comment>
<evidence type="ECO:0000256" key="2">
    <source>
        <dbReference type="ARBA" id="ARBA00007651"/>
    </source>
</evidence>
<accession>A0A392PUN1</accession>
<keyword evidence="4 7" id="KW-0812">Transmembrane</keyword>
<evidence type="ECO:0000259" key="8">
    <source>
        <dbReference type="Pfam" id="PF04535"/>
    </source>
</evidence>
<evidence type="ECO:0000313" key="9">
    <source>
        <dbReference type="EMBL" id="MCI15016.1"/>
    </source>
</evidence>
<evidence type="ECO:0000313" key="10">
    <source>
        <dbReference type="Proteomes" id="UP000265520"/>
    </source>
</evidence>
<dbReference type="InterPro" id="IPR006702">
    <property type="entry name" value="CASP_dom"/>
</dbReference>
<comment type="similarity">
    <text evidence="2 7">Belongs to the Casparian strip membrane proteins (CASP) family.</text>
</comment>
<evidence type="ECO:0000256" key="4">
    <source>
        <dbReference type="ARBA" id="ARBA00022692"/>
    </source>
</evidence>
<evidence type="ECO:0000256" key="3">
    <source>
        <dbReference type="ARBA" id="ARBA00022475"/>
    </source>
</evidence>
<dbReference type="GO" id="GO:0005886">
    <property type="term" value="C:plasma membrane"/>
    <property type="evidence" value="ECO:0007669"/>
    <property type="project" value="UniProtKB-SubCell"/>
</dbReference>
<keyword evidence="10" id="KW-1185">Reference proteome</keyword>
<dbReference type="AlphaFoldDB" id="A0A392PUN1"/>
<feature type="domain" description="Casparian strip membrane protein" evidence="8">
    <location>
        <begin position="35"/>
        <end position="93"/>
    </location>
</feature>
<evidence type="ECO:0000256" key="6">
    <source>
        <dbReference type="ARBA" id="ARBA00023136"/>
    </source>
</evidence>
<evidence type="ECO:0000256" key="5">
    <source>
        <dbReference type="ARBA" id="ARBA00022989"/>
    </source>
</evidence>
<feature type="transmembrane region" description="Helical" evidence="7">
    <location>
        <begin position="41"/>
        <end position="60"/>
    </location>
</feature>
<comment type="caution">
    <text evidence="9">The sequence shown here is derived from an EMBL/GenBank/DDBJ whole genome shotgun (WGS) entry which is preliminary data.</text>
</comment>
<dbReference type="EMBL" id="LXQA010094699">
    <property type="protein sequence ID" value="MCI15016.1"/>
    <property type="molecule type" value="Genomic_DNA"/>
</dbReference>
<comment type="caution">
    <text evidence="7">Lacks conserved residue(s) required for the propagation of feature annotation.</text>
</comment>
<name>A0A392PUN1_9FABA</name>
<keyword evidence="3 7" id="KW-1003">Cell membrane</keyword>
<organism evidence="9 10">
    <name type="scientific">Trifolium medium</name>
    <dbReference type="NCBI Taxonomy" id="97028"/>
    <lineage>
        <taxon>Eukaryota</taxon>
        <taxon>Viridiplantae</taxon>
        <taxon>Streptophyta</taxon>
        <taxon>Embryophyta</taxon>
        <taxon>Tracheophyta</taxon>
        <taxon>Spermatophyta</taxon>
        <taxon>Magnoliopsida</taxon>
        <taxon>eudicotyledons</taxon>
        <taxon>Gunneridae</taxon>
        <taxon>Pentapetalae</taxon>
        <taxon>rosids</taxon>
        <taxon>fabids</taxon>
        <taxon>Fabales</taxon>
        <taxon>Fabaceae</taxon>
        <taxon>Papilionoideae</taxon>
        <taxon>50 kb inversion clade</taxon>
        <taxon>NPAAA clade</taxon>
        <taxon>Hologalegina</taxon>
        <taxon>IRL clade</taxon>
        <taxon>Trifolieae</taxon>
        <taxon>Trifolium</taxon>
    </lineage>
</organism>